<keyword evidence="2 4" id="KW-0833">Ubl conjugation pathway</keyword>
<evidence type="ECO:0000256" key="4">
    <source>
        <dbReference type="RuleBase" id="RU362109"/>
    </source>
</evidence>
<protein>
    <recommendedName>
        <fullName evidence="5">UBC core domain-containing protein</fullName>
    </recommendedName>
</protein>
<name>A0ABQ9EDW4_TEGGR</name>
<evidence type="ECO:0000313" key="7">
    <source>
        <dbReference type="Proteomes" id="UP001217089"/>
    </source>
</evidence>
<proteinExistence type="inferred from homology"/>
<sequence length="105" mass="11629">MSGTKTVYTSKDPGISAFPDGDNLFKWKATVDGASGTVYDGLRYKLVFDFPSGYPYQAPIVKFESACYHPNVDEHGNICLDILKENWSALYDVRTVLLSIQSLLG</sequence>
<dbReference type="InterPro" id="IPR000608">
    <property type="entry name" value="UBC"/>
</dbReference>
<feature type="active site" description="Glycyl thioester intermediate" evidence="3">
    <location>
        <position position="79"/>
    </location>
</feature>
<dbReference type="SUPFAM" id="SSF54495">
    <property type="entry name" value="UBC-like"/>
    <property type="match status" value="1"/>
</dbReference>
<gene>
    <name evidence="6" type="ORF">KUTeg_019185</name>
</gene>
<dbReference type="InterPro" id="IPR016135">
    <property type="entry name" value="UBQ-conjugating_enzyme/RWD"/>
</dbReference>
<keyword evidence="4" id="KW-0547">Nucleotide-binding</keyword>
<keyword evidence="1" id="KW-0808">Transferase</keyword>
<keyword evidence="4" id="KW-0067">ATP-binding</keyword>
<dbReference type="SMART" id="SM00212">
    <property type="entry name" value="UBCc"/>
    <property type="match status" value="1"/>
</dbReference>
<evidence type="ECO:0000256" key="3">
    <source>
        <dbReference type="PROSITE-ProRule" id="PRU10133"/>
    </source>
</evidence>
<feature type="domain" description="UBC core" evidence="5">
    <location>
        <begin position="1"/>
        <end position="105"/>
    </location>
</feature>
<comment type="similarity">
    <text evidence="4">Belongs to the ubiquitin-conjugating enzyme family.</text>
</comment>
<dbReference type="EMBL" id="JARBDR010000917">
    <property type="protein sequence ID" value="KAJ8302789.1"/>
    <property type="molecule type" value="Genomic_DNA"/>
</dbReference>
<evidence type="ECO:0000259" key="5">
    <source>
        <dbReference type="PROSITE" id="PS50127"/>
    </source>
</evidence>
<evidence type="ECO:0000256" key="1">
    <source>
        <dbReference type="ARBA" id="ARBA00022679"/>
    </source>
</evidence>
<evidence type="ECO:0000256" key="2">
    <source>
        <dbReference type="ARBA" id="ARBA00022786"/>
    </source>
</evidence>
<dbReference type="PANTHER" id="PTHR24067">
    <property type="entry name" value="UBIQUITIN-CONJUGATING ENZYME E2"/>
    <property type="match status" value="1"/>
</dbReference>
<evidence type="ECO:0000313" key="6">
    <source>
        <dbReference type="EMBL" id="KAJ8302789.1"/>
    </source>
</evidence>
<dbReference type="PROSITE" id="PS50127">
    <property type="entry name" value="UBC_2"/>
    <property type="match status" value="1"/>
</dbReference>
<keyword evidence="7" id="KW-1185">Reference proteome</keyword>
<reference evidence="6 7" key="1">
    <citation type="submission" date="2022-12" db="EMBL/GenBank/DDBJ databases">
        <title>Chromosome-level genome of Tegillarca granosa.</title>
        <authorList>
            <person name="Kim J."/>
        </authorList>
    </citation>
    <scope>NUCLEOTIDE SEQUENCE [LARGE SCALE GENOMIC DNA]</scope>
    <source>
        <strain evidence="6">Teg-2019</strain>
        <tissue evidence="6">Adductor muscle</tissue>
    </source>
</reference>
<dbReference type="InterPro" id="IPR050113">
    <property type="entry name" value="Ub_conjugating_enzyme"/>
</dbReference>
<comment type="caution">
    <text evidence="6">The sequence shown here is derived from an EMBL/GenBank/DDBJ whole genome shotgun (WGS) entry which is preliminary data.</text>
</comment>
<dbReference type="Proteomes" id="UP001217089">
    <property type="component" value="Unassembled WGS sequence"/>
</dbReference>
<feature type="non-terminal residue" evidence="6">
    <location>
        <position position="105"/>
    </location>
</feature>
<dbReference type="Pfam" id="PF00179">
    <property type="entry name" value="UQ_con"/>
    <property type="match status" value="1"/>
</dbReference>
<organism evidence="6 7">
    <name type="scientific">Tegillarca granosa</name>
    <name type="common">Malaysian cockle</name>
    <name type="synonym">Anadara granosa</name>
    <dbReference type="NCBI Taxonomy" id="220873"/>
    <lineage>
        <taxon>Eukaryota</taxon>
        <taxon>Metazoa</taxon>
        <taxon>Spiralia</taxon>
        <taxon>Lophotrochozoa</taxon>
        <taxon>Mollusca</taxon>
        <taxon>Bivalvia</taxon>
        <taxon>Autobranchia</taxon>
        <taxon>Pteriomorphia</taxon>
        <taxon>Arcoida</taxon>
        <taxon>Arcoidea</taxon>
        <taxon>Arcidae</taxon>
        <taxon>Tegillarca</taxon>
    </lineage>
</organism>
<accession>A0ABQ9EDW4</accession>
<dbReference type="Gene3D" id="3.10.110.10">
    <property type="entry name" value="Ubiquitin Conjugating Enzyme"/>
    <property type="match status" value="1"/>
</dbReference>
<dbReference type="PROSITE" id="PS00183">
    <property type="entry name" value="UBC_1"/>
    <property type="match status" value="1"/>
</dbReference>
<dbReference type="InterPro" id="IPR023313">
    <property type="entry name" value="UBQ-conjugating_AS"/>
</dbReference>